<feature type="transmembrane region" description="Helical" evidence="1">
    <location>
        <begin position="37"/>
        <end position="56"/>
    </location>
</feature>
<dbReference type="EMBL" id="JACNJN010000170">
    <property type="protein sequence ID" value="MBC8336528.1"/>
    <property type="molecule type" value="Genomic_DNA"/>
</dbReference>
<feature type="transmembrane region" description="Helical" evidence="1">
    <location>
        <begin position="7"/>
        <end position="25"/>
    </location>
</feature>
<dbReference type="AlphaFoldDB" id="A0A8J6NP00"/>
<dbReference type="Proteomes" id="UP000614469">
    <property type="component" value="Unassembled WGS sequence"/>
</dbReference>
<organism evidence="2 3">
    <name type="scientific">Candidatus Desulfolinea nitratireducens</name>
    <dbReference type="NCBI Taxonomy" id="2841698"/>
    <lineage>
        <taxon>Bacteria</taxon>
        <taxon>Bacillati</taxon>
        <taxon>Chloroflexota</taxon>
        <taxon>Anaerolineae</taxon>
        <taxon>Anaerolineales</taxon>
        <taxon>Anaerolineales incertae sedis</taxon>
        <taxon>Candidatus Desulfolinea</taxon>
    </lineage>
</organism>
<evidence type="ECO:0000256" key="1">
    <source>
        <dbReference type="SAM" id="Phobius"/>
    </source>
</evidence>
<accession>A0A8J6NP00</accession>
<protein>
    <submittedName>
        <fullName evidence="2">Uncharacterized protein</fullName>
    </submittedName>
</protein>
<name>A0A8J6NP00_9CHLR</name>
<evidence type="ECO:0000313" key="2">
    <source>
        <dbReference type="EMBL" id="MBC8336528.1"/>
    </source>
</evidence>
<keyword evidence="1" id="KW-0472">Membrane</keyword>
<reference evidence="2 3" key="1">
    <citation type="submission" date="2020-08" db="EMBL/GenBank/DDBJ databases">
        <title>Bridging the membrane lipid divide: bacteria of the FCB group superphylum have the potential to synthesize archaeal ether lipids.</title>
        <authorList>
            <person name="Villanueva L."/>
            <person name="Von Meijenfeldt F.A.B."/>
            <person name="Westbye A.B."/>
            <person name="Yadav S."/>
            <person name="Hopmans E.C."/>
            <person name="Dutilh B.E."/>
            <person name="Sinninghe Damste J.S."/>
        </authorList>
    </citation>
    <scope>NUCLEOTIDE SEQUENCE [LARGE SCALE GENOMIC DNA]</scope>
    <source>
        <strain evidence="2">NIOZ-UU36</strain>
    </source>
</reference>
<keyword evidence="1" id="KW-1133">Transmembrane helix</keyword>
<evidence type="ECO:0000313" key="3">
    <source>
        <dbReference type="Proteomes" id="UP000614469"/>
    </source>
</evidence>
<gene>
    <name evidence="2" type="ORF">H8E29_14800</name>
</gene>
<proteinExistence type="predicted"/>
<comment type="caution">
    <text evidence="2">The sequence shown here is derived from an EMBL/GenBank/DDBJ whole genome shotgun (WGS) entry which is preliminary data.</text>
</comment>
<keyword evidence="1" id="KW-0812">Transmembrane</keyword>
<sequence>MTPETLRIILFSFLIIQFLLAIFYLRGRKLSFGEYATWGLFALLIPALGPFLVIALRPGQRSSKRRQIPLP</sequence>